<name>A0A165XL75_9AGAM</name>
<gene>
    <name evidence="1" type="ORF">FIBSPDRAFT_255374</name>
</gene>
<accession>A0A165XL75</accession>
<dbReference type="AlphaFoldDB" id="A0A165XL75"/>
<reference evidence="1 2" key="1">
    <citation type="journal article" date="2016" name="Mol. Biol. Evol.">
        <title>Comparative Genomics of Early-Diverging Mushroom-Forming Fungi Provides Insights into the Origins of Lignocellulose Decay Capabilities.</title>
        <authorList>
            <person name="Nagy L.G."/>
            <person name="Riley R."/>
            <person name="Tritt A."/>
            <person name="Adam C."/>
            <person name="Daum C."/>
            <person name="Floudas D."/>
            <person name="Sun H."/>
            <person name="Yadav J.S."/>
            <person name="Pangilinan J."/>
            <person name="Larsson K.H."/>
            <person name="Matsuura K."/>
            <person name="Barry K."/>
            <person name="Labutti K."/>
            <person name="Kuo R."/>
            <person name="Ohm R.A."/>
            <person name="Bhattacharya S.S."/>
            <person name="Shirouzu T."/>
            <person name="Yoshinaga Y."/>
            <person name="Martin F.M."/>
            <person name="Grigoriev I.V."/>
            <person name="Hibbett D.S."/>
        </authorList>
    </citation>
    <scope>NUCLEOTIDE SEQUENCE [LARGE SCALE GENOMIC DNA]</scope>
    <source>
        <strain evidence="1 2">CBS 109695</strain>
    </source>
</reference>
<dbReference type="Proteomes" id="UP000076532">
    <property type="component" value="Unassembled WGS sequence"/>
</dbReference>
<protein>
    <submittedName>
        <fullName evidence="1">Uncharacterized protein</fullName>
    </submittedName>
</protein>
<dbReference type="EMBL" id="KV417716">
    <property type="protein sequence ID" value="KZP08658.1"/>
    <property type="molecule type" value="Genomic_DNA"/>
</dbReference>
<evidence type="ECO:0000313" key="1">
    <source>
        <dbReference type="EMBL" id="KZP08658.1"/>
    </source>
</evidence>
<evidence type="ECO:0000313" key="2">
    <source>
        <dbReference type="Proteomes" id="UP000076532"/>
    </source>
</evidence>
<sequence>MRLSLHVIVIARRLHCLGVRRTFRRVRPVLNFAAFLSLLTSDLNPSGSPAPNFARSCSNTNTGLSNQDRGRGLLTPCAAVSADGRGDVIGDEVQHGRSRYYAGIGGDSDSRLWRLTEGA</sequence>
<organism evidence="1 2">
    <name type="scientific">Athelia psychrophila</name>
    <dbReference type="NCBI Taxonomy" id="1759441"/>
    <lineage>
        <taxon>Eukaryota</taxon>
        <taxon>Fungi</taxon>
        <taxon>Dikarya</taxon>
        <taxon>Basidiomycota</taxon>
        <taxon>Agaricomycotina</taxon>
        <taxon>Agaricomycetes</taxon>
        <taxon>Agaricomycetidae</taxon>
        <taxon>Atheliales</taxon>
        <taxon>Atheliaceae</taxon>
        <taxon>Athelia</taxon>
    </lineage>
</organism>
<proteinExistence type="predicted"/>
<keyword evidence="2" id="KW-1185">Reference proteome</keyword>